<feature type="domain" description="DUF305" evidence="1">
    <location>
        <begin position="61"/>
        <end position="208"/>
    </location>
</feature>
<dbReference type="EMBL" id="CP003495">
    <property type="protein sequence ID" value="AFY28064.1"/>
    <property type="molecule type" value="Genomic_DNA"/>
</dbReference>
<dbReference type="PANTHER" id="PTHR36933">
    <property type="entry name" value="SLL0788 PROTEIN"/>
    <property type="match status" value="1"/>
</dbReference>
<dbReference type="PATRIC" id="fig|292564.3.peg.830"/>
<name>K9P671_CYAGP</name>
<accession>K9P671</accession>
<sequence>MDHSRSAGVRTRAAARRLAAVAGLGALYLGLGTPALAQPPTGAPPMGSGMGAGRMGTQSMDQHFIVMMIPHHDGAIAMADLALSRARRPEIKALASSIKASQTQENAQMRTWYRQWFGGSVPTWGEAMGHRGGMGMMGMGGTGADLSWLKSASDFDRAFIEQMIPHHRMGVMMASMAQSNSQHPQLRVMQQAMVKAQGQEIEQMAQWYRSWYGTP</sequence>
<organism evidence="2 3">
    <name type="scientific">Cyanobium gracile (strain ATCC 27147 / PCC 6307)</name>
    <dbReference type="NCBI Taxonomy" id="292564"/>
    <lineage>
        <taxon>Bacteria</taxon>
        <taxon>Bacillati</taxon>
        <taxon>Cyanobacteriota</taxon>
        <taxon>Cyanophyceae</taxon>
        <taxon>Synechococcales</taxon>
        <taxon>Prochlorococcaceae</taxon>
        <taxon>Cyanobium</taxon>
    </lineage>
</organism>
<dbReference type="PANTHER" id="PTHR36933:SF1">
    <property type="entry name" value="SLL0788 PROTEIN"/>
    <property type="match status" value="1"/>
</dbReference>
<dbReference type="Pfam" id="PF03713">
    <property type="entry name" value="DUF305"/>
    <property type="match status" value="1"/>
</dbReference>
<dbReference type="InterPro" id="IPR005183">
    <property type="entry name" value="DUF305_CopM-like"/>
</dbReference>
<evidence type="ECO:0000259" key="1">
    <source>
        <dbReference type="Pfam" id="PF03713"/>
    </source>
</evidence>
<dbReference type="Gene3D" id="1.20.1260.10">
    <property type="match status" value="1"/>
</dbReference>
<reference evidence="3" key="1">
    <citation type="journal article" date="2013" name="Proc. Natl. Acad. Sci. U.S.A.">
        <title>Improving the coverage of the cyanobacterial phylum using diversity-driven genome sequencing.</title>
        <authorList>
            <person name="Shih P.M."/>
            <person name="Wu D."/>
            <person name="Latifi A."/>
            <person name="Axen S.D."/>
            <person name="Fewer D.P."/>
            <person name="Talla E."/>
            <person name="Calteau A."/>
            <person name="Cai F."/>
            <person name="Tandeau de Marsac N."/>
            <person name="Rippka R."/>
            <person name="Herdman M."/>
            <person name="Sivonen K."/>
            <person name="Coursin T."/>
            <person name="Laurent T."/>
            <person name="Goodwin L."/>
            <person name="Nolan M."/>
            <person name="Davenport K.W."/>
            <person name="Han C.S."/>
            <person name="Rubin E.M."/>
            <person name="Eisen J.A."/>
            <person name="Woyke T."/>
            <person name="Gugger M."/>
            <person name="Kerfeld C.A."/>
        </authorList>
    </citation>
    <scope>NUCLEOTIDE SEQUENCE [LARGE SCALE GENOMIC DNA]</scope>
    <source>
        <strain evidence="3">ATCC 27147 / PCC 6307</strain>
    </source>
</reference>
<evidence type="ECO:0000313" key="3">
    <source>
        <dbReference type="Proteomes" id="UP000010388"/>
    </source>
</evidence>
<dbReference type="InterPro" id="IPR012347">
    <property type="entry name" value="Ferritin-like"/>
</dbReference>
<evidence type="ECO:0000313" key="2">
    <source>
        <dbReference type="EMBL" id="AFY28064.1"/>
    </source>
</evidence>
<dbReference type="HOGENOM" id="CLU_074343_2_0_3"/>
<dbReference type="STRING" id="292564.Cyagr_0879"/>
<dbReference type="AlphaFoldDB" id="K9P671"/>
<dbReference type="eggNOG" id="COG3544">
    <property type="taxonomic scope" value="Bacteria"/>
</dbReference>
<gene>
    <name evidence="2" type="ordered locus">Cyagr_0879</name>
</gene>
<protein>
    <recommendedName>
        <fullName evidence="1">DUF305 domain-containing protein</fullName>
    </recommendedName>
</protein>
<dbReference type="Proteomes" id="UP000010388">
    <property type="component" value="Chromosome"/>
</dbReference>
<dbReference type="KEGG" id="cgc:Cyagr_0879"/>
<proteinExistence type="predicted"/>